<feature type="domain" description="Pyrrolo-quinoline quinone repeat" evidence="3">
    <location>
        <begin position="388"/>
        <end position="449"/>
    </location>
</feature>
<dbReference type="InterPro" id="IPR002372">
    <property type="entry name" value="PQQ_rpt_dom"/>
</dbReference>
<accession>A0A327JVK1</accession>
<dbReference type="PANTHER" id="PTHR34512">
    <property type="entry name" value="CELL SURFACE PROTEIN"/>
    <property type="match status" value="1"/>
</dbReference>
<keyword evidence="5" id="KW-1185">Reference proteome</keyword>
<dbReference type="SMART" id="SM00564">
    <property type="entry name" value="PQQ"/>
    <property type="match status" value="7"/>
</dbReference>
<reference evidence="4 5" key="1">
    <citation type="submission" date="2017-07" db="EMBL/GenBank/DDBJ databases">
        <title>Draft Genome Sequences of Select Purple Nonsulfur Bacteria.</title>
        <authorList>
            <person name="Lasarre B."/>
            <person name="Mckinlay J.B."/>
        </authorList>
    </citation>
    <scope>NUCLEOTIDE SEQUENCE [LARGE SCALE GENOMIC DNA]</scope>
    <source>
        <strain evidence="4 5">DSM 11290</strain>
    </source>
</reference>
<evidence type="ECO:0000256" key="1">
    <source>
        <dbReference type="SAM" id="MobiDB-lite"/>
    </source>
</evidence>
<protein>
    <recommendedName>
        <fullName evidence="3">Pyrrolo-quinoline quinone repeat domain-containing protein</fullName>
    </recommendedName>
</protein>
<evidence type="ECO:0000313" key="4">
    <source>
        <dbReference type="EMBL" id="RAI28942.1"/>
    </source>
</evidence>
<evidence type="ECO:0000259" key="3">
    <source>
        <dbReference type="Pfam" id="PF13360"/>
    </source>
</evidence>
<feature type="domain" description="Pyrrolo-quinoline quinone repeat" evidence="3">
    <location>
        <begin position="137"/>
        <end position="373"/>
    </location>
</feature>
<comment type="caution">
    <text evidence="4">The sequence shown here is derived from an EMBL/GenBank/DDBJ whole genome shotgun (WGS) entry which is preliminary data.</text>
</comment>
<dbReference type="SUPFAM" id="SSF50998">
    <property type="entry name" value="Quinoprotein alcohol dehydrogenase-like"/>
    <property type="match status" value="1"/>
</dbReference>
<dbReference type="Proteomes" id="UP000249299">
    <property type="component" value="Unassembled WGS sequence"/>
</dbReference>
<evidence type="ECO:0000256" key="2">
    <source>
        <dbReference type="SAM" id="SignalP"/>
    </source>
</evidence>
<gene>
    <name evidence="4" type="ORF">CH339_04440</name>
</gene>
<name>A0A327JVK1_9HYPH</name>
<dbReference type="Gene3D" id="2.130.10.10">
    <property type="entry name" value="YVTN repeat-like/Quinoprotein amine dehydrogenase"/>
    <property type="match status" value="1"/>
</dbReference>
<dbReference type="OrthoDB" id="5290752at2"/>
<feature type="chain" id="PRO_5016266985" description="Pyrrolo-quinoline quinone repeat domain-containing protein" evidence="2">
    <location>
        <begin position="25"/>
        <end position="450"/>
    </location>
</feature>
<organism evidence="4 5">
    <name type="scientific">Rhodobium orientis</name>
    <dbReference type="NCBI Taxonomy" id="34017"/>
    <lineage>
        <taxon>Bacteria</taxon>
        <taxon>Pseudomonadati</taxon>
        <taxon>Pseudomonadota</taxon>
        <taxon>Alphaproteobacteria</taxon>
        <taxon>Hyphomicrobiales</taxon>
        <taxon>Rhodobiaceae</taxon>
        <taxon>Rhodobium</taxon>
    </lineage>
</organism>
<keyword evidence="2" id="KW-0732">Signal</keyword>
<feature type="region of interest" description="Disordered" evidence="1">
    <location>
        <begin position="59"/>
        <end position="85"/>
    </location>
</feature>
<dbReference type="PROSITE" id="PS51257">
    <property type="entry name" value="PROKAR_LIPOPROTEIN"/>
    <property type="match status" value="1"/>
</dbReference>
<dbReference type="EMBL" id="NPEV01000006">
    <property type="protein sequence ID" value="RAI28942.1"/>
    <property type="molecule type" value="Genomic_DNA"/>
</dbReference>
<feature type="signal peptide" evidence="2">
    <location>
        <begin position="1"/>
        <end position="24"/>
    </location>
</feature>
<proteinExistence type="predicted"/>
<dbReference type="InterPro" id="IPR011047">
    <property type="entry name" value="Quinoprotein_ADH-like_sf"/>
</dbReference>
<evidence type="ECO:0000313" key="5">
    <source>
        <dbReference type="Proteomes" id="UP000249299"/>
    </source>
</evidence>
<dbReference type="AlphaFoldDB" id="A0A327JVK1"/>
<dbReference type="InterPro" id="IPR018391">
    <property type="entry name" value="PQQ_b-propeller_rpt"/>
</dbReference>
<dbReference type="Pfam" id="PF13360">
    <property type="entry name" value="PQQ_2"/>
    <property type="match status" value="2"/>
</dbReference>
<dbReference type="InterPro" id="IPR015943">
    <property type="entry name" value="WD40/YVTN_repeat-like_dom_sf"/>
</dbReference>
<sequence>MAPTTRRGLLAASLVLAFSTVAGCSSLEDLNPFREKEVILPGERHTLFEGADPVKNVSNGTASIGGARDLSQWPQSGGDAANNPGNVAVAGGGGRAWRVKAGSRGLISGFGSLTSESLRVAARPIVYGGRIFTYDPNGQVTALSTGGGRAWSVSVRPEGEDDNAAGGGLAADSGRIFAATAFGQVVALDAGSGQVLWRAGLAAPARSAPAAVGGKVFVVTQTNQLYALNQADGEELWTYRGIPNTGGVLSSASPAVSGDTAIFPSISGEVIAMSIAKGEPKWSDAVSRSYRIHSLSGLSDVSASPVIAGGTVYTTGIAGRIVALNLSDGSRIWEQGVGSVHTPVVSGNAVFLVDLEDRAVALDRSSGKLVWATQLPRGDDKDDLKIWAGPVLAGGRLWFASSGSKLIAVNATNGSIAATTDIGEPTYISPIAANGTIFVLSGDGTLTAFR</sequence>
<dbReference type="PANTHER" id="PTHR34512:SF30">
    <property type="entry name" value="OUTER MEMBRANE PROTEIN ASSEMBLY FACTOR BAMB"/>
    <property type="match status" value="1"/>
</dbReference>
<dbReference type="RefSeq" id="WP_111433082.1">
    <property type="nucleotide sequence ID" value="NZ_JACIGG010000004.1"/>
</dbReference>